<evidence type="ECO:0000256" key="1">
    <source>
        <dbReference type="SAM" id="MobiDB-lite"/>
    </source>
</evidence>
<sequence length="88" mass="9698">MPMTRDELRVFAGEQVAAADELLSQHRPGTHRCCSCGQPIPCSHAETIIRRRAHYAQFLQPGDGAPGPSRYRAGQDHTGWDPTEGDRA</sequence>
<evidence type="ECO:0000313" key="2">
    <source>
        <dbReference type="EMBL" id="GAA2521426.1"/>
    </source>
</evidence>
<comment type="caution">
    <text evidence="2">The sequence shown here is derived from an EMBL/GenBank/DDBJ whole genome shotgun (WGS) entry which is preliminary data.</text>
</comment>
<protein>
    <submittedName>
        <fullName evidence="2">Uncharacterized protein</fullName>
    </submittedName>
</protein>
<proteinExistence type="predicted"/>
<dbReference type="RefSeq" id="WP_344171392.1">
    <property type="nucleotide sequence ID" value="NZ_BAAARY010000007.1"/>
</dbReference>
<feature type="region of interest" description="Disordered" evidence="1">
    <location>
        <begin position="59"/>
        <end position="88"/>
    </location>
</feature>
<keyword evidence="3" id="KW-1185">Reference proteome</keyword>
<gene>
    <name evidence="2" type="ORF">GCM10010201_19140</name>
</gene>
<organism evidence="2 3">
    <name type="scientific">Pilimelia columellifera subsp. columellifera</name>
    <dbReference type="NCBI Taxonomy" id="706583"/>
    <lineage>
        <taxon>Bacteria</taxon>
        <taxon>Bacillati</taxon>
        <taxon>Actinomycetota</taxon>
        <taxon>Actinomycetes</taxon>
        <taxon>Micromonosporales</taxon>
        <taxon>Micromonosporaceae</taxon>
        <taxon>Pilimelia</taxon>
    </lineage>
</organism>
<accession>A0ABN3NGE5</accession>
<dbReference type="EMBL" id="BAAARY010000007">
    <property type="protein sequence ID" value="GAA2521426.1"/>
    <property type="molecule type" value="Genomic_DNA"/>
</dbReference>
<name>A0ABN3NGE5_9ACTN</name>
<feature type="compositionally biased region" description="Basic and acidic residues" evidence="1">
    <location>
        <begin position="73"/>
        <end position="88"/>
    </location>
</feature>
<reference evidence="2 3" key="1">
    <citation type="journal article" date="2019" name="Int. J. Syst. Evol. Microbiol.">
        <title>The Global Catalogue of Microorganisms (GCM) 10K type strain sequencing project: providing services to taxonomists for standard genome sequencing and annotation.</title>
        <authorList>
            <consortium name="The Broad Institute Genomics Platform"/>
            <consortium name="The Broad Institute Genome Sequencing Center for Infectious Disease"/>
            <person name="Wu L."/>
            <person name="Ma J."/>
        </authorList>
    </citation>
    <scope>NUCLEOTIDE SEQUENCE [LARGE SCALE GENOMIC DNA]</scope>
    <source>
        <strain evidence="2 3">JCM 3367</strain>
    </source>
</reference>
<dbReference type="Proteomes" id="UP001499978">
    <property type="component" value="Unassembled WGS sequence"/>
</dbReference>
<evidence type="ECO:0000313" key="3">
    <source>
        <dbReference type="Proteomes" id="UP001499978"/>
    </source>
</evidence>